<feature type="region of interest" description="Disordered" evidence="1">
    <location>
        <begin position="1001"/>
        <end position="1239"/>
    </location>
</feature>
<dbReference type="PANTHER" id="PTHR21556:SF2">
    <property type="entry name" value="TRESLIN"/>
    <property type="match status" value="1"/>
</dbReference>
<dbReference type="InterPro" id="IPR053919">
    <property type="entry name" value="Treslin_N"/>
</dbReference>
<keyword evidence="6" id="KW-1185">Reference proteome</keyword>
<dbReference type="GO" id="GO:0007095">
    <property type="term" value="P:mitotic G2 DNA damage checkpoint signaling"/>
    <property type="evidence" value="ECO:0007669"/>
    <property type="project" value="TreeGrafter"/>
</dbReference>
<dbReference type="PANTHER" id="PTHR21556">
    <property type="entry name" value="TRESLIN"/>
    <property type="match status" value="1"/>
</dbReference>
<feature type="region of interest" description="Disordered" evidence="1">
    <location>
        <begin position="1464"/>
        <end position="1489"/>
    </location>
</feature>
<protein>
    <recommendedName>
        <fullName evidence="7">Treslin</fullName>
    </recommendedName>
</protein>
<gene>
    <name evidence="5" type="ORF">GDO81_009497</name>
</gene>
<dbReference type="Pfam" id="PF21854">
    <property type="entry name" value="Treslin_N"/>
    <property type="match status" value="1"/>
</dbReference>
<comment type="caution">
    <text evidence="5">The sequence shown here is derived from an EMBL/GenBank/DDBJ whole genome shotgun (WGS) entry which is preliminary data.</text>
</comment>
<feature type="compositionally biased region" description="Basic residues" evidence="1">
    <location>
        <begin position="823"/>
        <end position="837"/>
    </location>
</feature>
<feature type="domain" description="Treslin STD" evidence="4">
    <location>
        <begin position="615"/>
        <end position="767"/>
    </location>
</feature>
<feature type="region of interest" description="Disordered" evidence="1">
    <location>
        <begin position="574"/>
        <end position="613"/>
    </location>
</feature>
<feature type="compositionally biased region" description="Basic and acidic residues" evidence="1">
    <location>
        <begin position="1146"/>
        <end position="1160"/>
    </location>
</feature>
<feature type="compositionally biased region" description="Basic residues" evidence="1">
    <location>
        <begin position="901"/>
        <end position="910"/>
    </location>
</feature>
<evidence type="ECO:0000259" key="3">
    <source>
        <dbReference type="Pfam" id="PF21854"/>
    </source>
</evidence>
<sequence>MASSHNVVLLVDAADAAVKERVKLLSLRVLNFLTCRAGLGRVRWSYRFLNSLGGRCRPPRRSDLRELGPRSWDEFEEELEACWERARSSRGSSTSCRAALTHTALMDTLSDFQWDRPDITSPAKPAAPRGRRAGRLIPAEETLKAAADSPSEVAASPRNAVFILAPCPHSRPQLSHFTGGSGGEAGLQLLIDKLLSRALHNMVTNKRVTLYWMDTSSWAQVWQTGDHFGYWTMVELMQQVGGRIIPSECLLESSCQQAEQPFSSRATLNIPFDSVMCSLLSSEVEYRSWFPQQDGVVILKAPDEIKQWDCAVTLEPISTTQKTIKKVMNIHLRGTLKNWNKSQLGSLTMESWLMQSLSISSNSSCLHLAQLLGTSLSHGLFLVAEVSVGENLLPRTGILFPISENAAVLNVISGDPLVEFNRLHDTISDETDEEASSDLPDIVNSVINHVFSTQENTSPEVSMPEWIKQELSQSSHWESSVIERWYPISGMSGASSNLMESFRLISAECVDQDEQKSDQEVTQYLSELYQKKTDDSVTTLQGENLKKRLPRTPVRQKMKTMPRALQMLNAARLNSKAQKLQPEGAPAEKNSQAKRRSSEKPEGKPKKPTSFKSEEELNSFLVEDYDKVVSGEDDSLLSFVRNALTTIKSFLKSTSSKQMEADCMDKIKTLLKTSKMIRQLYGQNPSKVAKLRECQIQALLRLEICVQCPSIQSNEDELEQFVEEITDMLRIISLTEDPSYLTKFLAGVLTEYIANIPKILAELYFSLGTQIPEELKLVLPTDGDDSFLLDDNTPMCPQPSMSRVPSVPLAVNEEDQLEELRTRSAKKRRTSTMARHRSIAESSQSLRQIELPKKNVNRESSSTNLIVLVEKLKLPLPAQTNKDGEATKVRRNLFVQENRSPTRKGSKMPRSHSVSAVEGLKHKRSKSHDDTKDHYKLLTKKVTETPAHKQICNRLLYKQIKGRHSESTSDISVVEESPEKDLRELDLRRSPRIKQLAFTRRNSSSFYASQPKSRNLERVHSASQQRLSAGNTTQSEAKTPKRLLFGEVLGLSSPPTRRARRKLLSEAEPASSEVLEKSPKFTPKKIQKTLSSCEQPPDSHRLLRRSPRTPHTPVSTPKRLKTPSKTPVEKKSAAKNLGRLFSPPEMEEKTPSKSERRSERLAQTTPNSNVSPVMRLISPLKTMRQPFTPLKEGMDRTRDSVFKSPQKTPKKSANTSTPAKVTQLSCTPRKSPRLQSPNTQCITPTRYLLRTPQKVSETPTPKKQPKIGASALPLTVECTPKKAKLFSPRKAADSLDLLSMTPCQPTLETPRKSILKEVKPSCSQEGVNTYRLGSPSSSALKNICEAAKVLSPCRNSSPLYSILSPKGEPIVLCERLDMSCLESSAGTESLVNTSQTDESIDITEAVVVPTESSDLKMKLLIKRKSSDAGLLNRLPTTPKGGGDSACSSPYGLRCTVDRRQREAEARLGTPQIPAKFSTPKSQKKPNPPPVYEVELEMQASGLPKLRFKRTDSSSHIDMDIMPKSTDSPRGPRGKKGNESPFGETWCNKHAMKLEPTCASPCLRSSHNTPGKSGLQTLICQTYTPKRCSSSTASPSQAEAVSPWTPSPKYKDKNGSDVINNWPRKKKAFPVKPTSILRQEKNQDCAPGEEGAPEHEGDKASPFRDLMVEGVSKLLEQSPVLEWQGKTEIGAMSFQSRKRCFDFLSPTKDEPISKRSCILSDVFEDTEECVASSSQTLSSDVSCSQPSSCDDEVFNISAFTPPNKVLKNSLSTSGLLALTRSPMLFQGKTPSSKRKKKECESQSNTPEMKRSAHELPGTEDSPFSNVPGKRTISRTYTRKKLIT</sequence>
<dbReference type="Pfam" id="PF21855">
    <property type="entry name" value="Treslin_STD"/>
    <property type="match status" value="1"/>
</dbReference>
<feature type="domain" description="Treslin N-terminal" evidence="3">
    <location>
        <begin position="5"/>
        <end position="196"/>
    </location>
</feature>
<organism evidence="5 6">
    <name type="scientific">Engystomops pustulosus</name>
    <name type="common">Tungara frog</name>
    <name type="synonym">Physalaemus pustulosus</name>
    <dbReference type="NCBI Taxonomy" id="76066"/>
    <lineage>
        <taxon>Eukaryota</taxon>
        <taxon>Metazoa</taxon>
        <taxon>Chordata</taxon>
        <taxon>Craniata</taxon>
        <taxon>Vertebrata</taxon>
        <taxon>Euteleostomi</taxon>
        <taxon>Amphibia</taxon>
        <taxon>Batrachia</taxon>
        <taxon>Anura</taxon>
        <taxon>Neobatrachia</taxon>
        <taxon>Hyloidea</taxon>
        <taxon>Leptodactylidae</taxon>
        <taxon>Leiuperinae</taxon>
        <taxon>Engystomops</taxon>
    </lineage>
</organism>
<accession>A0AAV7BRT3</accession>
<feature type="compositionally biased region" description="Polar residues" evidence="1">
    <location>
        <begin position="1588"/>
        <end position="1598"/>
    </location>
</feature>
<proteinExistence type="predicted"/>
<dbReference type="InterPro" id="IPR032746">
    <property type="entry name" value="Treslin_M"/>
</dbReference>
<feature type="compositionally biased region" description="Polar residues" evidence="1">
    <location>
        <begin position="1203"/>
        <end position="1239"/>
    </location>
</feature>
<evidence type="ECO:0000259" key="4">
    <source>
        <dbReference type="Pfam" id="PF21855"/>
    </source>
</evidence>
<dbReference type="GO" id="GO:0030174">
    <property type="term" value="P:regulation of DNA-templated DNA replication initiation"/>
    <property type="evidence" value="ECO:0007669"/>
    <property type="project" value="TreeGrafter"/>
</dbReference>
<dbReference type="EMBL" id="WNYA01000004">
    <property type="protein sequence ID" value="KAG8575268.1"/>
    <property type="molecule type" value="Genomic_DNA"/>
</dbReference>
<feature type="compositionally biased region" description="Basic and acidic residues" evidence="1">
    <location>
        <begin position="1511"/>
        <end position="1520"/>
    </location>
</feature>
<feature type="compositionally biased region" description="Polar residues" evidence="1">
    <location>
        <begin position="1001"/>
        <end position="1013"/>
    </location>
</feature>
<dbReference type="InterPro" id="IPR026153">
    <property type="entry name" value="Treslin"/>
</dbReference>
<dbReference type="Pfam" id="PF15292">
    <property type="entry name" value="Treslin_M"/>
    <property type="match status" value="1"/>
</dbReference>
<dbReference type="InterPro" id="IPR053920">
    <property type="entry name" value="Treslin_STD"/>
</dbReference>
<evidence type="ECO:0000259" key="2">
    <source>
        <dbReference type="Pfam" id="PF15292"/>
    </source>
</evidence>
<reference evidence="5" key="1">
    <citation type="thesis" date="2020" institute="ProQuest LLC" country="789 East Eisenhower Parkway, Ann Arbor, MI, USA">
        <title>Comparative Genomics and Chromosome Evolution.</title>
        <authorList>
            <person name="Mudd A.B."/>
        </authorList>
    </citation>
    <scope>NUCLEOTIDE SEQUENCE</scope>
    <source>
        <strain evidence="5">237g6f4</strain>
        <tissue evidence="5">Blood</tissue>
    </source>
</reference>
<name>A0AAV7BRT3_ENGPU</name>
<feature type="region of interest" description="Disordered" evidence="1">
    <location>
        <begin position="1511"/>
        <end position="1542"/>
    </location>
</feature>
<feature type="compositionally biased region" description="Basic and acidic residues" evidence="1">
    <location>
        <begin position="1651"/>
        <end position="1660"/>
    </location>
</feature>
<evidence type="ECO:0000256" key="1">
    <source>
        <dbReference type="SAM" id="MobiDB-lite"/>
    </source>
</evidence>
<feature type="region of interest" description="Disordered" evidence="1">
    <location>
        <begin position="897"/>
        <end position="931"/>
    </location>
</feature>
<dbReference type="GO" id="GO:0033314">
    <property type="term" value="P:mitotic DNA replication checkpoint signaling"/>
    <property type="evidence" value="ECO:0007669"/>
    <property type="project" value="InterPro"/>
</dbReference>
<feature type="domain" description="Treslin M" evidence="2">
    <location>
        <begin position="270"/>
        <end position="412"/>
    </location>
</feature>
<dbReference type="GO" id="GO:0003682">
    <property type="term" value="F:chromatin binding"/>
    <property type="evidence" value="ECO:0007669"/>
    <property type="project" value="TreeGrafter"/>
</dbReference>
<feature type="compositionally biased region" description="Basic and acidic residues" evidence="1">
    <location>
        <begin position="1192"/>
        <end position="1201"/>
    </location>
</feature>
<dbReference type="GO" id="GO:0010212">
    <property type="term" value="P:response to ionizing radiation"/>
    <property type="evidence" value="ECO:0007669"/>
    <property type="project" value="InterPro"/>
</dbReference>
<dbReference type="GO" id="GO:0005634">
    <property type="term" value="C:nucleus"/>
    <property type="evidence" value="ECO:0007669"/>
    <property type="project" value="InterPro"/>
</dbReference>
<feature type="compositionally biased region" description="Polar residues" evidence="1">
    <location>
        <begin position="1161"/>
        <end position="1171"/>
    </location>
</feature>
<dbReference type="Proteomes" id="UP000824782">
    <property type="component" value="Unassembled WGS sequence"/>
</dbReference>
<dbReference type="GO" id="GO:0006260">
    <property type="term" value="P:DNA replication"/>
    <property type="evidence" value="ECO:0007669"/>
    <property type="project" value="InterPro"/>
</dbReference>
<evidence type="ECO:0000313" key="5">
    <source>
        <dbReference type="EMBL" id="KAG8575268.1"/>
    </source>
</evidence>
<evidence type="ECO:0008006" key="7">
    <source>
        <dbReference type="Google" id="ProtNLM"/>
    </source>
</evidence>
<feature type="region of interest" description="Disordered" evidence="1">
    <location>
        <begin position="1633"/>
        <end position="1660"/>
    </location>
</feature>
<feature type="compositionally biased region" description="Polar residues" evidence="1">
    <location>
        <begin position="1021"/>
        <end position="1037"/>
    </location>
</feature>
<feature type="region of interest" description="Disordered" evidence="1">
    <location>
        <begin position="1784"/>
        <end position="1842"/>
    </location>
</feature>
<feature type="region of interest" description="Disordered" evidence="1">
    <location>
        <begin position="821"/>
        <end position="844"/>
    </location>
</feature>
<evidence type="ECO:0000313" key="6">
    <source>
        <dbReference type="Proteomes" id="UP000824782"/>
    </source>
</evidence>
<feature type="compositionally biased region" description="Basic and acidic residues" evidence="1">
    <location>
        <begin position="596"/>
        <end position="605"/>
    </location>
</feature>
<feature type="region of interest" description="Disordered" evidence="1">
    <location>
        <begin position="1588"/>
        <end position="1620"/>
    </location>
</feature>